<accession>A0A7X9XD31</accession>
<dbReference type="EMBL" id="JABANE010000154">
    <property type="protein sequence ID" value="NME72358.1"/>
    <property type="molecule type" value="Genomic_DNA"/>
</dbReference>
<evidence type="ECO:0000313" key="2">
    <source>
        <dbReference type="Proteomes" id="UP000576082"/>
    </source>
</evidence>
<keyword evidence="2" id="KW-1185">Reference proteome</keyword>
<proteinExistence type="predicted"/>
<evidence type="ECO:0000313" key="1">
    <source>
        <dbReference type="EMBL" id="NME72358.1"/>
    </source>
</evidence>
<dbReference type="RefSeq" id="WP_169660552.1">
    <property type="nucleotide sequence ID" value="NZ_JABANE010000154.1"/>
</dbReference>
<dbReference type="Proteomes" id="UP000576082">
    <property type="component" value="Unassembled WGS sequence"/>
</dbReference>
<dbReference type="AlphaFoldDB" id="A0A7X9XD31"/>
<name>A0A7X9XD31_9BACT</name>
<gene>
    <name evidence="1" type="ORF">HHU12_30635</name>
</gene>
<comment type="caution">
    <text evidence="1">The sequence shown here is derived from an EMBL/GenBank/DDBJ whole genome shotgun (WGS) entry which is preliminary data.</text>
</comment>
<reference evidence="1 2" key="1">
    <citation type="submission" date="2020-04" db="EMBL/GenBank/DDBJ databases">
        <title>Flammeovirga sp. SR4, a novel species isolated from seawater.</title>
        <authorList>
            <person name="Wang X."/>
        </authorList>
    </citation>
    <scope>NUCLEOTIDE SEQUENCE [LARGE SCALE GENOMIC DNA]</scope>
    <source>
        <strain evidence="1 2">ATCC 23126</strain>
    </source>
</reference>
<sequence length="187" mass="21905">MKLYLKSNLMHFGHDSDLIFPLKRTGDTFRYDSTLNNRPEQPKEFTLPTKNTLTLLDGDETHTFSKRVFKYAKDMSKNHLSVYSKLSDIFYWSNSEILLKYNVVDTLKSTHDLISIEKLQNLINLNKVSAHCSDDYNLDGIIIKEKENKYFQLVFGQGEVTLYENKGRNRYEKLNLDSLPNQVLRVK</sequence>
<organism evidence="1 2">
    <name type="scientific">Flammeovirga aprica JL-4</name>
    <dbReference type="NCBI Taxonomy" id="694437"/>
    <lineage>
        <taxon>Bacteria</taxon>
        <taxon>Pseudomonadati</taxon>
        <taxon>Bacteroidota</taxon>
        <taxon>Cytophagia</taxon>
        <taxon>Cytophagales</taxon>
        <taxon>Flammeovirgaceae</taxon>
        <taxon>Flammeovirga</taxon>
    </lineage>
</organism>
<protein>
    <submittedName>
        <fullName evidence="1">Uncharacterized protein</fullName>
    </submittedName>
</protein>